<evidence type="ECO:0000256" key="3">
    <source>
        <dbReference type="ARBA" id="ARBA00022630"/>
    </source>
</evidence>
<dbReference type="InterPro" id="IPR050775">
    <property type="entry name" value="FAD-binding_Monooxygenases"/>
</dbReference>
<dbReference type="AlphaFoldDB" id="A0A6J6RRU2"/>
<dbReference type="PANTHER" id="PTHR43098">
    <property type="entry name" value="L-ORNITHINE N(5)-MONOOXYGENASE-RELATED"/>
    <property type="match status" value="1"/>
</dbReference>
<sequence length="606" mass="67828">MSATEDLAASIPTFNPDAVRERYRQERDKRIRDNGPDQYLEMAGTFAHFAEEDPYADPGFTREPIAEDFDIAIIGGGFSGLLAAARLIEQGVSSFRIIEAGADFGGTWYWNRYPGAQCDTESYCYLPLLEELGYMPKEKYSYVNEIFEHSQRVGRKYGLYERAILQTRVQSVDWDEPLGRWRISTNRNDTLRVRFVVMALGTTTRAKLPGIPGIDTFEGHSFHTSRWDYGYTGGDNTGGMTGLADKRVAVIGTGATAIQVIPRVAADAGELFVFQRTPSTVDWRRNRPTDPDWFGTQEPGWQRRRRENFTDQAAGVPVDEDLIDDGWTRIFKAISAPKGENRPKTREERNRVVEIADMAKMEELRGRVDTVVADPSTAEALKPWYRVMCKRPTFNDEFLPAFNRTNVTLVDVSESKGVERITPKGVVANGVEHEVDCIIYATGFEISANFQRRLGLEVNGRDGLSLFDHWSEGLQTLHGFTSRGFPNWFYIGVSQNAFNLNMTSMFDDQARHIAYVIAQTVERGARTVEPSEGAVNDWVSLINGFRVGGLDFLEACTPGYYNNEGAPKGGSGFFGAYTPGPAKFAELLEDWRAEGTLPGMELQGTA</sequence>
<protein>
    <submittedName>
        <fullName evidence="8">Unannotated protein</fullName>
    </submittedName>
</protein>
<dbReference type="Pfam" id="PF13450">
    <property type="entry name" value="NAD_binding_8"/>
    <property type="match status" value="1"/>
</dbReference>
<organism evidence="8">
    <name type="scientific">freshwater metagenome</name>
    <dbReference type="NCBI Taxonomy" id="449393"/>
    <lineage>
        <taxon>unclassified sequences</taxon>
        <taxon>metagenomes</taxon>
        <taxon>ecological metagenomes</taxon>
    </lineage>
</organism>
<accession>A0A6J6RRU2</accession>
<keyword evidence="4" id="KW-0274">FAD</keyword>
<proteinExistence type="inferred from homology"/>
<keyword evidence="6" id="KW-0560">Oxidoreductase</keyword>
<keyword evidence="5" id="KW-0521">NADP</keyword>
<dbReference type="SUPFAM" id="SSF51905">
    <property type="entry name" value="FAD/NAD(P)-binding domain"/>
    <property type="match status" value="1"/>
</dbReference>
<evidence type="ECO:0000256" key="5">
    <source>
        <dbReference type="ARBA" id="ARBA00022857"/>
    </source>
</evidence>
<evidence type="ECO:0000256" key="4">
    <source>
        <dbReference type="ARBA" id="ARBA00022827"/>
    </source>
</evidence>
<comment type="similarity">
    <text evidence="2">Belongs to the FAD-binding monooxygenase family.</text>
</comment>
<evidence type="ECO:0000313" key="8">
    <source>
        <dbReference type="EMBL" id="CAB4725146.1"/>
    </source>
</evidence>
<keyword evidence="3" id="KW-0285">Flavoprotein</keyword>
<comment type="cofactor">
    <cofactor evidence="1">
        <name>FAD</name>
        <dbReference type="ChEBI" id="CHEBI:57692"/>
    </cofactor>
</comment>
<dbReference type="PANTHER" id="PTHR43098:SF4">
    <property type="entry name" value="BLR3857 PROTEIN"/>
    <property type="match status" value="1"/>
</dbReference>
<name>A0A6J6RRU2_9ZZZZ</name>
<dbReference type="GO" id="GO:0004497">
    <property type="term" value="F:monooxygenase activity"/>
    <property type="evidence" value="ECO:0007669"/>
    <property type="project" value="UniProtKB-KW"/>
</dbReference>
<evidence type="ECO:0000256" key="6">
    <source>
        <dbReference type="ARBA" id="ARBA00023002"/>
    </source>
</evidence>
<evidence type="ECO:0000256" key="2">
    <source>
        <dbReference type="ARBA" id="ARBA00010139"/>
    </source>
</evidence>
<evidence type="ECO:0000256" key="1">
    <source>
        <dbReference type="ARBA" id="ARBA00001974"/>
    </source>
</evidence>
<keyword evidence="7" id="KW-0503">Monooxygenase</keyword>
<dbReference type="FunFam" id="3.50.50.60:FF:000341">
    <property type="entry name" value="Baeyer-Villiger monooxygenase"/>
    <property type="match status" value="1"/>
</dbReference>
<dbReference type="InterPro" id="IPR036188">
    <property type="entry name" value="FAD/NAD-bd_sf"/>
</dbReference>
<gene>
    <name evidence="8" type="ORF">UFOPK2602_02016</name>
</gene>
<dbReference type="EMBL" id="CAEZXX010000179">
    <property type="protein sequence ID" value="CAB4725146.1"/>
    <property type="molecule type" value="Genomic_DNA"/>
</dbReference>
<reference evidence="8" key="1">
    <citation type="submission" date="2020-05" db="EMBL/GenBank/DDBJ databases">
        <authorList>
            <person name="Chiriac C."/>
            <person name="Salcher M."/>
            <person name="Ghai R."/>
            <person name="Kavagutti S V."/>
        </authorList>
    </citation>
    <scope>NUCLEOTIDE SEQUENCE</scope>
</reference>
<dbReference type="Gene3D" id="3.50.50.60">
    <property type="entry name" value="FAD/NAD(P)-binding domain"/>
    <property type="match status" value="2"/>
</dbReference>
<dbReference type="PRINTS" id="PR00411">
    <property type="entry name" value="PNDRDTASEI"/>
</dbReference>
<evidence type="ECO:0000256" key="7">
    <source>
        <dbReference type="ARBA" id="ARBA00023033"/>
    </source>
</evidence>